<gene>
    <name evidence="1" type="ORF">F4556_006930</name>
</gene>
<keyword evidence="2" id="KW-1185">Reference proteome</keyword>
<comment type="caution">
    <text evidence="1">The sequence shown here is derived from an EMBL/GenBank/DDBJ whole genome shotgun (WGS) entry which is preliminary data.</text>
</comment>
<proteinExistence type="predicted"/>
<dbReference type="EMBL" id="JACHJR010000001">
    <property type="protein sequence ID" value="MBB4951395.1"/>
    <property type="molecule type" value="Genomic_DNA"/>
</dbReference>
<protein>
    <submittedName>
        <fullName evidence="1">Transcriptional regulator with XRE-family HTH domain</fullName>
    </submittedName>
</protein>
<reference evidence="1 2" key="1">
    <citation type="submission" date="2020-08" db="EMBL/GenBank/DDBJ databases">
        <title>Sequencing the genomes of 1000 actinobacteria strains.</title>
        <authorList>
            <person name="Klenk H.-P."/>
        </authorList>
    </citation>
    <scope>NUCLEOTIDE SEQUENCE [LARGE SCALE GENOMIC DNA]</scope>
    <source>
        <strain evidence="1 2">DSM 44786</strain>
    </source>
</reference>
<accession>A0A7W7SJ41</accession>
<evidence type="ECO:0000313" key="1">
    <source>
        <dbReference type="EMBL" id="MBB4951395.1"/>
    </source>
</evidence>
<name>A0A7W7SJ41_9ACTN</name>
<evidence type="ECO:0000313" key="2">
    <source>
        <dbReference type="Proteomes" id="UP000573327"/>
    </source>
</evidence>
<organism evidence="1 2">
    <name type="scientific">Kitasatospora gansuensis</name>
    <dbReference type="NCBI Taxonomy" id="258050"/>
    <lineage>
        <taxon>Bacteria</taxon>
        <taxon>Bacillati</taxon>
        <taxon>Actinomycetota</taxon>
        <taxon>Actinomycetes</taxon>
        <taxon>Kitasatosporales</taxon>
        <taxon>Streptomycetaceae</taxon>
        <taxon>Kitasatospora</taxon>
    </lineage>
</organism>
<sequence length="274" mass="30025">MRWAITARGLSLDRLCDRLAALGLRVSVSTLSNWQRGVSRPQRPESLRAVAELELLLGLAAGSLSRLLAEPAHRGGRRRPALVPGTPLLPATRLRAALADPAEPDLDVLAVQDDVTVSDRGWVSTVRSVVRARRSGAGRHVLLYHVGAEALPEIRAGRDCALGRVRTDPDAGLIAAELLFGPLARGETFALEHTVTSTEADLHHGRWFRTAGQHFELTVRFGPTAGARRAYRIWRLDSRSPHKDVSQLRLIDGRLAHLVDYDLSPGFHGIRWTG</sequence>
<dbReference type="RefSeq" id="WP_184923310.1">
    <property type="nucleotide sequence ID" value="NZ_JACHJR010000001.1"/>
</dbReference>
<dbReference type="Proteomes" id="UP000573327">
    <property type="component" value="Unassembled WGS sequence"/>
</dbReference>
<dbReference type="AlphaFoldDB" id="A0A7W7SJ41"/>